<protein>
    <recommendedName>
        <fullName evidence="2">Core-binding (CB) domain-containing protein</fullName>
    </recommendedName>
</protein>
<organism evidence="3">
    <name type="scientific">Amphimedon queenslandica</name>
    <name type="common">Sponge</name>
    <dbReference type="NCBI Taxonomy" id="400682"/>
    <lineage>
        <taxon>Eukaryota</taxon>
        <taxon>Metazoa</taxon>
        <taxon>Porifera</taxon>
        <taxon>Demospongiae</taxon>
        <taxon>Heteroscleromorpha</taxon>
        <taxon>Haplosclerida</taxon>
        <taxon>Niphatidae</taxon>
        <taxon>Amphimedon</taxon>
    </lineage>
</organism>
<keyword evidence="1" id="KW-0238">DNA-binding</keyword>
<dbReference type="GO" id="GO:0003677">
    <property type="term" value="F:DNA binding"/>
    <property type="evidence" value="ECO:0007669"/>
    <property type="project" value="UniProtKB-KW"/>
</dbReference>
<evidence type="ECO:0000256" key="1">
    <source>
        <dbReference type="ARBA" id="ARBA00023125"/>
    </source>
</evidence>
<accession>A0A1X7UZ45</accession>
<dbReference type="AlphaFoldDB" id="A0A1X7UZ45"/>
<dbReference type="EnsemblMetazoa" id="Aqu2.1.32799_001">
    <property type="protein sequence ID" value="Aqu2.1.32799_001"/>
    <property type="gene ID" value="Aqu2.1.32799"/>
</dbReference>
<dbReference type="InterPro" id="IPR044068">
    <property type="entry name" value="CB"/>
</dbReference>
<name>A0A1X7UZ45_AMPQE</name>
<evidence type="ECO:0000259" key="2">
    <source>
        <dbReference type="PROSITE" id="PS51900"/>
    </source>
</evidence>
<proteinExistence type="predicted"/>
<reference evidence="3" key="1">
    <citation type="submission" date="2017-05" db="UniProtKB">
        <authorList>
            <consortium name="EnsemblMetazoa"/>
        </authorList>
    </citation>
    <scope>IDENTIFICATION</scope>
</reference>
<dbReference type="PROSITE" id="PS51900">
    <property type="entry name" value="CB"/>
    <property type="match status" value="1"/>
</dbReference>
<dbReference type="InParanoid" id="A0A1X7UZ45"/>
<dbReference type="Gene3D" id="1.10.150.130">
    <property type="match status" value="1"/>
</dbReference>
<feature type="domain" description="Core-binding (CB)" evidence="2">
    <location>
        <begin position="1"/>
        <end position="83"/>
    </location>
</feature>
<sequence length="91" mass="10357">MLVKDFQDKLQTSSCPLGTQDLTIIDSFCRKYISCCNEWQADPISGPIEDIVNFLAQLYMEGYQNKSLNAYRSAVSSMHRRAIYWLAPTGV</sequence>
<dbReference type="InterPro" id="IPR010998">
    <property type="entry name" value="Integrase_recombinase_N"/>
</dbReference>
<evidence type="ECO:0000313" key="3">
    <source>
        <dbReference type="EnsemblMetazoa" id="Aqu2.1.32799_001"/>
    </source>
</evidence>